<organism evidence="5 6">
    <name type="scientific">Ceriporiopsis subvermispora (strain B)</name>
    <name type="common">White-rot fungus</name>
    <name type="synonym">Gelatoporia subvermispora</name>
    <dbReference type="NCBI Taxonomy" id="914234"/>
    <lineage>
        <taxon>Eukaryota</taxon>
        <taxon>Fungi</taxon>
        <taxon>Dikarya</taxon>
        <taxon>Basidiomycota</taxon>
        <taxon>Agaricomycotina</taxon>
        <taxon>Agaricomycetes</taxon>
        <taxon>Polyporales</taxon>
        <taxon>Gelatoporiaceae</taxon>
        <taxon>Gelatoporia</taxon>
    </lineage>
</organism>
<dbReference type="HOGENOM" id="CLU_051542_1_0_1"/>
<dbReference type="Gene3D" id="3.40.50.150">
    <property type="entry name" value="Vaccinia Virus protein VP39"/>
    <property type="match status" value="1"/>
</dbReference>
<dbReference type="InterPro" id="IPR029063">
    <property type="entry name" value="SAM-dependent_MTases_sf"/>
</dbReference>
<comment type="similarity">
    <text evidence="4">Belongs to the class I-like SAM-binding methyltransferase superfamily.</text>
</comment>
<gene>
    <name evidence="5" type="ORF">CERSUDRAFT_115159</name>
</gene>
<dbReference type="InterPro" id="IPR051654">
    <property type="entry name" value="Meroterpenoid_MTases"/>
</dbReference>
<dbReference type="OrthoDB" id="2094832at2759"/>
<keyword evidence="3" id="KW-0949">S-adenosyl-L-methionine</keyword>
<evidence type="ECO:0000313" key="6">
    <source>
        <dbReference type="Proteomes" id="UP000016930"/>
    </source>
</evidence>
<dbReference type="GO" id="GO:0016740">
    <property type="term" value="F:transferase activity"/>
    <property type="evidence" value="ECO:0007669"/>
    <property type="project" value="UniProtKB-KW"/>
</dbReference>
<dbReference type="SUPFAM" id="SSF53335">
    <property type="entry name" value="S-adenosyl-L-methionine-dependent methyltransferases"/>
    <property type="match status" value="1"/>
</dbReference>
<reference evidence="5 6" key="1">
    <citation type="journal article" date="2012" name="Proc. Natl. Acad. Sci. U.S.A.">
        <title>Comparative genomics of Ceriporiopsis subvermispora and Phanerochaete chrysosporium provide insight into selective ligninolysis.</title>
        <authorList>
            <person name="Fernandez-Fueyo E."/>
            <person name="Ruiz-Duenas F.J."/>
            <person name="Ferreira P."/>
            <person name="Floudas D."/>
            <person name="Hibbett D.S."/>
            <person name="Canessa P."/>
            <person name="Larrondo L.F."/>
            <person name="James T.Y."/>
            <person name="Seelenfreund D."/>
            <person name="Lobos S."/>
            <person name="Polanco R."/>
            <person name="Tello M."/>
            <person name="Honda Y."/>
            <person name="Watanabe T."/>
            <person name="Watanabe T."/>
            <person name="Ryu J.S."/>
            <person name="Kubicek C.P."/>
            <person name="Schmoll M."/>
            <person name="Gaskell J."/>
            <person name="Hammel K.E."/>
            <person name="St John F.J."/>
            <person name="Vanden Wymelenberg A."/>
            <person name="Sabat G."/>
            <person name="Splinter BonDurant S."/>
            <person name="Syed K."/>
            <person name="Yadav J.S."/>
            <person name="Doddapaneni H."/>
            <person name="Subramanian V."/>
            <person name="Lavin J.L."/>
            <person name="Oguiza J.A."/>
            <person name="Perez G."/>
            <person name="Pisabarro A.G."/>
            <person name="Ramirez L."/>
            <person name="Santoyo F."/>
            <person name="Master E."/>
            <person name="Coutinho P.M."/>
            <person name="Henrissat B."/>
            <person name="Lombard V."/>
            <person name="Magnuson J.K."/>
            <person name="Kuees U."/>
            <person name="Hori C."/>
            <person name="Igarashi K."/>
            <person name="Samejima M."/>
            <person name="Held B.W."/>
            <person name="Barry K.W."/>
            <person name="LaButti K.M."/>
            <person name="Lapidus A."/>
            <person name="Lindquist E.A."/>
            <person name="Lucas S.M."/>
            <person name="Riley R."/>
            <person name="Salamov A.A."/>
            <person name="Hoffmeister D."/>
            <person name="Schwenk D."/>
            <person name="Hadar Y."/>
            <person name="Yarden O."/>
            <person name="de Vries R.P."/>
            <person name="Wiebenga A."/>
            <person name="Stenlid J."/>
            <person name="Eastwood D."/>
            <person name="Grigoriev I.V."/>
            <person name="Berka R.M."/>
            <person name="Blanchette R.A."/>
            <person name="Kersten P."/>
            <person name="Martinez A.T."/>
            <person name="Vicuna R."/>
            <person name="Cullen D."/>
        </authorList>
    </citation>
    <scope>NUCLEOTIDE SEQUENCE [LARGE SCALE GENOMIC DNA]</scope>
    <source>
        <strain evidence="5 6">B</strain>
    </source>
</reference>
<dbReference type="AlphaFoldDB" id="M2PJ35"/>
<name>M2PJ35_CERS8</name>
<dbReference type="EMBL" id="KB445798">
    <property type="protein sequence ID" value="EMD36214.1"/>
    <property type="molecule type" value="Genomic_DNA"/>
</dbReference>
<accession>M2PJ35</accession>
<evidence type="ECO:0000313" key="5">
    <source>
        <dbReference type="EMBL" id="EMD36214.1"/>
    </source>
</evidence>
<evidence type="ECO:0000256" key="2">
    <source>
        <dbReference type="ARBA" id="ARBA00022679"/>
    </source>
</evidence>
<dbReference type="PANTHER" id="PTHR35897:SF1">
    <property type="entry name" value="METHYLTRANSFERASE AUSD"/>
    <property type="match status" value="1"/>
</dbReference>
<comment type="pathway">
    <text evidence="1">Secondary metabolite biosynthesis.</text>
</comment>
<evidence type="ECO:0000256" key="1">
    <source>
        <dbReference type="ARBA" id="ARBA00005179"/>
    </source>
</evidence>
<keyword evidence="2" id="KW-0808">Transferase</keyword>
<keyword evidence="6" id="KW-1185">Reference proteome</keyword>
<sequence length="303" mass="34042">MAHQEPVVTQELTVDQLGPNNIQPLDPSLLKLSDEEREFLHAVITPDDEELKQRILEVQKQASAKHPYPCIRAFHFVNLFMAQNSIYPDVVLSGRAADTLFLDLGCCTGTDVRKLAYDGYPALNIFGVDLRLDFIDLGYKLFGDAESCPVHFFSADIFGAPINFDPRPVAPPSHLVKTLDQLKASVDHIYTGALFHLFDEPTQYSIALRVVTLLKRKKGSVVFGRHQGLSEAGSIDDHMGRSRFGHSPYSWAKMWKEAFAEAESPEFAEENVVVVATLTPGFEESLFKTARRVEMLYWSVRIV</sequence>
<protein>
    <recommendedName>
        <fullName evidence="7">Methyltransferase domain-containing protein</fullName>
    </recommendedName>
</protein>
<evidence type="ECO:0008006" key="7">
    <source>
        <dbReference type="Google" id="ProtNLM"/>
    </source>
</evidence>
<proteinExistence type="inferred from homology"/>
<evidence type="ECO:0000256" key="3">
    <source>
        <dbReference type="ARBA" id="ARBA00022691"/>
    </source>
</evidence>
<evidence type="ECO:0000256" key="4">
    <source>
        <dbReference type="ARBA" id="ARBA00038314"/>
    </source>
</evidence>
<dbReference type="Proteomes" id="UP000016930">
    <property type="component" value="Unassembled WGS sequence"/>
</dbReference>
<dbReference type="STRING" id="914234.M2PJ35"/>
<dbReference type="PANTHER" id="PTHR35897">
    <property type="entry name" value="METHYLTRANSFERASE AUSD"/>
    <property type="match status" value="1"/>
</dbReference>